<comment type="subcellular location">
    <subcellularLocation>
        <location evidence="1">Nucleus</location>
    </subcellularLocation>
</comment>
<dbReference type="Pfam" id="PF04082">
    <property type="entry name" value="Fungal_trans"/>
    <property type="match status" value="1"/>
</dbReference>
<dbReference type="PANTHER" id="PTHR46910">
    <property type="entry name" value="TRANSCRIPTION FACTOR PDR1"/>
    <property type="match status" value="1"/>
</dbReference>
<evidence type="ECO:0000313" key="9">
    <source>
        <dbReference type="EMBL" id="CAI6093607.1"/>
    </source>
</evidence>
<feature type="compositionally biased region" description="Polar residues" evidence="7">
    <location>
        <begin position="123"/>
        <end position="140"/>
    </location>
</feature>
<dbReference type="GO" id="GO:0003677">
    <property type="term" value="F:DNA binding"/>
    <property type="evidence" value="ECO:0007669"/>
    <property type="project" value="UniProtKB-KW"/>
</dbReference>
<dbReference type="Gene3D" id="4.10.240.10">
    <property type="entry name" value="Zn(2)-C6 fungal-type DNA-binding domain"/>
    <property type="match status" value="1"/>
</dbReference>
<evidence type="ECO:0000256" key="3">
    <source>
        <dbReference type="ARBA" id="ARBA00023015"/>
    </source>
</evidence>
<feature type="compositionally biased region" description="Low complexity" evidence="7">
    <location>
        <begin position="576"/>
        <end position="587"/>
    </location>
</feature>
<dbReference type="InterPro" id="IPR007219">
    <property type="entry name" value="XnlR_reg_dom"/>
</dbReference>
<dbReference type="CDD" id="cd12148">
    <property type="entry name" value="fungal_TF_MHR"/>
    <property type="match status" value="1"/>
</dbReference>
<keyword evidence="2" id="KW-0479">Metal-binding</keyword>
<gene>
    <name evidence="9" type="ORF">CCHLO57077_00000647</name>
</gene>
<dbReference type="InterPro" id="IPR050987">
    <property type="entry name" value="AtrR-like"/>
</dbReference>
<sequence length="712" mass="79384">MEHGSDLALLEIRGTGDFSRGNGAFCGSRSAGLKTPAMKRKPACDGCYRRKIQCDSPDPGVVSCNWCLHHDLSCTLQRVRGRKATSARSECSPLASLRGPMLIRISFSRDKRYIGAARALRPATTTQPPKTVSSSSSTRATIEAPNDISPATPLGSPSCGGGVNDPLRFSDKTRAEYYVPIYLDGVYIGKATPGNRAINLSEDGRKWIHSHTGESATSILFETTDEIPRSSLPHDDADNMSINLEKPLPPRDMVEGILGVFASSAGPLIFPMIDPILFKETLDLAYQVPGTTSEHVRWGAQACVWAFVALLYLFRGRLGIQPPVDGDMCADTAQSLLLATCKDVTLATLQTSLLLHLYRISSSRLKDVLILGSIACRSVYALGAHNYYKIGPDTPGMATQERYHRQLRILFWASFIFDKDTSIRTGNPPQLTNDDCDLTMPDNYESVYSVLPDLEVDLRSQPWHKGRLVPHYTSDPQLSCLKYRVYKSLYSPDRSTKSDTQLLHDMRVLDDEIETWRMSLPERFRPALFISENRNQHITGEMKLLGNMRHVHLQLEYHHLMSLIHRASERYPKNASLGSASSESSQSHTAVKTSRDISVGASRSTLFYLKAAVKSLAEESFWQLMIYPSSAVMTIFFNILRHPLDPQTRLDLEMLKAATHSFTQFHSRSLMRRGNKNELVMHGTAAEMIRLAECAVAKAERENGNHSSDFWP</sequence>
<dbReference type="Proteomes" id="UP001160390">
    <property type="component" value="Unassembled WGS sequence"/>
</dbReference>
<keyword evidence="4" id="KW-0238">DNA-binding</keyword>
<proteinExistence type="predicted"/>
<reference evidence="9" key="1">
    <citation type="submission" date="2023-01" db="EMBL/GenBank/DDBJ databases">
        <authorList>
            <person name="Piombo E."/>
        </authorList>
    </citation>
    <scope>NUCLEOTIDE SEQUENCE</scope>
</reference>
<dbReference type="SUPFAM" id="SSF57701">
    <property type="entry name" value="Zn2/Cys6 DNA-binding domain"/>
    <property type="match status" value="1"/>
</dbReference>
<feature type="region of interest" description="Disordered" evidence="7">
    <location>
        <begin position="574"/>
        <end position="594"/>
    </location>
</feature>
<dbReference type="CDD" id="cd00067">
    <property type="entry name" value="GAL4"/>
    <property type="match status" value="1"/>
</dbReference>
<dbReference type="InterPro" id="IPR036864">
    <property type="entry name" value="Zn2-C6_fun-type_DNA-bd_sf"/>
</dbReference>
<keyword evidence="10" id="KW-1185">Reference proteome</keyword>
<dbReference type="GO" id="GO:0008270">
    <property type="term" value="F:zinc ion binding"/>
    <property type="evidence" value="ECO:0007669"/>
    <property type="project" value="InterPro"/>
</dbReference>
<dbReference type="PROSITE" id="PS50048">
    <property type="entry name" value="ZN2_CY6_FUNGAL_2"/>
    <property type="match status" value="1"/>
</dbReference>
<evidence type="ECO:0000256" key="7">
    <source>
        <dbReference type="SAM" id="MobiDB-lite"/>
    </source>
</evidence>
<dbReference type="GO" id="GO:0000981">
    <property type="term" value="F:DNA-binding transcription factor activity, RNA polymerase II-specific"/>
    <property type="evidence" value="ECO:0007669"/>
    <property type="project" value="InterPro"/>
</dbReference>
<comment type="caution">
    <text evidence="9">The sequence shown here is derived from an EMBL/GenBank/DDBJ whole genome shotgun (WGS) entry which is preliminary data.</text>
</comment>
<accession>A0AA35MAK5</accession>
<evidence type="ECO:0000256" key="5">
    <source>
        <dbReference type="ARBA" id="ARBA00023163"/>
    </source>
</evidence>
<evidence type="ECO:0000256" key="6">
    <source>
        <dbReference type="ARBA" id="ARBA00023242"/>
    </source>
</evidence>
<evidence type="ECO:0000259" key="8">
    <source>
        <dbReference type="PROSITE" id="PS50048"/>
    </source>
</evidence>
<keyword evidence="6" id="KW-0539">Nucleus</keyword>
<dbReference type="GO" id="GO:0006351">
    <property type="term" value="P:DNA-templated transcription"/>
    <property type="evidence" value="ECO:0007669"/>
    <property type="project" value="InterPro"/>
</dbReference>
<keyword evidence="5" id="KW-0804">Transcription</keyword>
<dbReference type="EMBL" id="CABFNP030001245">
    <property type="protein sequence ID" value="CAI6093607.1"/>
    <property type="molecule type" value="Genomic_DNA"/>
</dbReference>
<feature type="region of interest" description="Disordered" evidence="7">
    <location>
        <begin position="122"/>
        <end position="165"/>
    </location>
</feature>
<dbReference type="AlphaFoldDB" id="A0AA35MAK5"/>
<protein>
    <recommendedName>
        <fullName evidence="8">Zn(2)-C6 fungal-type domain-containing protein</fullName>
    </recommendedName>
</protein>
<dbReference type="PANTHER" id="PTHR46910:SF37">
    <property type="entry name" value="ZN(II)2CYS6 TRANSCRIPTION FACTOR (EUROFUNG)"/>
    <property type="match status" value="1"/>
</dbReference>
<evidence type="ECO:0000256" key="2">
    <source>
        <dbReference type="ARBA" id="ARBA00022723"/>
    </source>
</evidence>
<evidence type="ECO:0000256" key="1">
    <source>
        <dbReference type="ARBA" id="ARBA00004123"/>
    </source>
</evidence>
<evidence type="ECO:0000313" key="10">
    <source>
        <dbReference type="Proteomes" id="UP001160390"/>
    </source>
</evidence>
<dbReference type="GO" id="GO:0005634">
    <property type="term" value="C:nucleus"/>
    <property type="evidence" value="ECO:0007669"/>
    <property type="project" value="UniProtKB-SubCell"/>
</dbReference>
<dbReference type="InterPro" id="IPR001138">
    <property type="entry name" value="Zn2Cys6_DnaBD"/>
</dbReference>
<feature type="domain" description="Zn(2)-C6 fungal-type" evidence="8">
    <location>
        <begin position="43"/>
        <end position="76"/>
    </location>
</feature>
<organism evidence="9 10">
    <name type="scientific">Clonostachys chloroleuca</name>
    <dbReference type="NCBI Taxonomy" id="1926264"/>
    <lineage>
        <taxon>Eukaryota</taxon>
        <taxon>Fungi</taxon>
        <taxon>Dikarya</taxon>
        <taxon>Ascomycota</taxon>
        <taxon>Pezizomycotina</taxon>
        <taxon>Sordariomycetes</taxon>
        <taxon>Hypocreomycetidae</taxon>
        <taxon>Hypocreales</taxon>
        <taxon>Bionectriaceae</taxon>
        <taxon>Clonostachys</taxon>
    </lineage>
</organism>
<dbReference type="SMART" id="SM00906">
    <property type="entry name" value="Fungal_trans"/>
    <property type="match status" value="1"/>
</dbReference>
<keyword evidence="3" id="KW-0805">Transcription regulation</keyword>
<name>A0AA35MAK5_9HYPO</name>
<evidence type="ECO:0000256" key="4">
    <source>
        <dbReference type="ARBA" id="ARBA00023125"/>
    </source>
</evidence>